<accession>A0ACB5TEG5</accession>
<protein>
    <submittedName>
        <fullName evidence="1">Unnamed protein product</fullName>
    </submittedName>
</protein>
<reference evidence="1" key="1">
    <citation type="submission" date="2023-04" db="EMBL/GenBank/DDBJ databases">
        <title>Candida boidinii NBRC 1967.</title>
        <authorList>
            <person name="Ichikawa N."/>
            <person name="Sato H."/>
            <person name="Tonouchi N."/>
        </authorList>
    </citation>
    <scope>NUCLEOTIDE SEQUENCE</scope>
    <source>
        <strain evidence="1">NBRC 1967</strain>
    </source>
</reference>
<proteinExistence type="predicted"/>
<gene>
    <name evidence="1" type="ORF">Cboi01_000029500</name>
</gene>
<dbReference type="EMBL" id="BSXV01000072">
    <property type="protein sequence ID" value="GME87298.1"/>
    <property type="molecule type" value="Genomic_DNA"/>
</dbReference>
<organism evidence="1 2">
    <name type="scientific">Candida boidinii</name>
    <name type="common">Yeast</name>
    <dbReference type="NCBI Taxonomy" id="5477"/>
    <lineage>
        <taxon>Eukaryota</taxon>
        <taxon>Fungi</taxon>
        <taxon>Dikarya</taxon>
        <taxon>Ascomycota</taxon>
        <taxon>Saccharomycotina</taxon>
        <taxon>Pichiomycetes</taxon>
        <taxon>Pichiales</taxon>
        <taxon>Pichiaceae</taxon>
        <taxon>Ogataea</taxon>
        <taxon>Ogataea/Candida clade</taxon>
    </lineage>
</organism>
<evidence type="ECO:0000313" key="1">
    <source>
        <dbReference type="EMBL" id="GME87298.1"/>
    </source>
</evidence>
<sequence>MKLFQFQTLIAFLALLNITLSAVIDKSAGKAATGKDDSAAADITDITTDEKAEPATSKDPPITHLVVFSIEYKGKPLGDLELGLFGTVVPKTVENFFQLSTGEKGYGYKNSIFHRVIDQFMIQGGILPNNQGPSIYGASFDDENFKIKHDRPGRLAMANSGKNTNGSQFYITSIITSWLDGHHVVFGQLLKGSELVNKIANVEKDKSDTPYDNVVISAITTEKLTPENYFSADLVEAELNPTTKSDDLIDDKLALNTDKDSTGAAKGDSLKEITSDKTGKGSSAKENAAIDDTLDKTTGSNKETENELKDKLAAGKQGESSSDIITGNTDADLSNDESVPKTGDGKFHIGTPQNGEPEETTETYQRPVTHYAVFALVGFGFTALLISWKFRPLITRLVKGPRYRRI</sequence>
<comment type="caution">
    <text evidence="1">The sequence shown here is derived from an EMBL/GenBank/DDBJ whole genome shotgun (WGS) entry which is preliminary data.</text>
</comment>
<keyword evidence="2" id="KW-1185">Reference proteome</keyword>
<evidence type="ECO:0000313" key="2">
    <source>
        <dbReference type="Proteomes" id="UP001165101"/>
    </source>
</evidence>
<dbReference type="Proteomes" id="UP001165101">
    <property type="component" value="Unassembled WGS sequence"/>
</dbReference>
<name>A0ACB5TEG5_CANBO</name>